<protein>
    <recommendedName>
        <fullName evidence="11">Sodium-translocating pyrophosphatase</fullName>
    </recommendedName>
</protein>
<keyword evidence="5" id="KW-1278">Translocase</keyword>
<proteinExistence type="predicted"/>
<feature type="transmembrane region" description="Helical" evidence="9">
    <location>
        <begin position="69"/>
        <end position="87"/>
    </location>
</feature>
<dbReference type="AlphaFoldDB" id="A0A382GUN1"/>
<comment type="subcellular location">
    <subcellularLocation>
        <location evidence="1">Endomembrane system</location>
        <topology evidence="1">Multi-pass membrane protein</topology>
    </subcellularLocation>
</comment>
<keyword evidence="2" id="KW-0813">Transport</keyword>
<dbReference type="Pfam" id="PF03030">
    <property type="entry name" value="H_PPase"/>
    <property type="match status" value="1"/>
</dbReference>
<dbReference type="GO" id="GO:0016020">
    <property type="term" value="C:membrane"/>
    <property type="evidence" value="ECO:0007669"/>
    <property type="project" value="InterPro"/>
</dbReference>
<evidence type="ECO:0000256" key="4">
    <source>
        <dbReference type="ARBA" id="ARBA00022842"/>
    </source>
</evidence>
<feature type="transmembrane region" description="Helical" evidence="9">
    <location>
        <begin position="93"/>
        <end position="115"/>
    </location>
</feature>
<evidence type="ECO:0000256" key="9">
    <source>
        <dbReference type="SAM" id="Phobius"/>
    </source>
</evidence>
<dbReference type="GO" id="GO:0009678">
    <property type="term" value="F:diphosphate hydrolysis-driven proton transmembrane transporter activity"/>
    <property type="evidence" value="ECO:0007669"/>
    <property type="project" value="InterPro"/>
</dbReference>
<accession>A0A382GUN1</accession>
<evidence type="ECO:0000256" key="2">
    <source>
        <dbReference type="ARBA" id="ARBA00022448"/>
    </source>
</evidence>
<keyword evidence="3 9" id="KW-0812">Transmembrane</keyword>
<keyword evidence="8 9" id="KW-0472">Membrane</keyword>
<evidence type="ECO:0000256" key="3">
    <source>
        <dbReference type="ARBA" id="ARBA00022692"/>
    </source>
</evidence>
<evidence type="ECO:0000256" key="6">
    <source>
        <dbReference type="ARBA" id="ARBA00022989"/>
    </source>
</evidence>
<dbReference type="PANTHER" id="PTHR31998">
    <property type="entry name" value="K(+)-INSENSITIVE PYROPHOSPHATE-ENERGIZED PROTON PUMP"/>
    <property type="match status" value="1"/>
</dbReference>
<evidence type="ECO:0000256" key="5">
    <source>
        <dbReference type="ARBA" id="ARBA00022967"/>
    </source>
</evidence>
<name>A0A382GUN1_9ZZZZ</name>
<keyword evidence="4" id="KW-0460">Magnesium</keyword>
<dbReference type="GO" id="GO:0012505">
    <property type="term" value="C:endomembrane system"/>
    <property type="evidence" value="ECO:0007669"/>
    <property type="project" value="UniProtKB-SubCell"/>
</dbReference>
<dbReference type="GO" id="GO:0004427">
    <property type="term" value="F:inorganic diphosphate phosphatase activity"/>
    <property type="evidence" value="ECO:0007669"/>
    <property type="project" value="InterPro"/>
</dbReference>
<evidence type="ECO:0000256" key="7">
    <source>
        <dbReference type="ARBA" id="ARBA00023065"/>
    </source>
</evidence>
<organism evidence="10">
    <name type="scientific">marine metagenome</name>
    <dbReference type="NCBI Taxonomy" id="408172"/>
    <lineage>
        <taxon>unclassified sequences</taxon>
        <taxon>metagenomes</taxon>
        <taxon>ecological metagenomes</taxon>
    </lineage>
</organism>
<evidence type="ECO:0000256" key="8">
    <source>
        <dbReference type="ARBA" id="ARBA00023136"/>
    </source>
</evidence>
<evidence type="ECO:0008006" key="11">
    <source>
        <dbReference type="Google" id="ProtNLM"/>
    </source>
</evidence>
<sequence length="147" mass="15788">MAVYIFLASIDASQKFVYGGFIFGLFGLVVAWKIFENVDDQPEGNEKMMEIAESIHEGAMVFLSREYKMLGYFIGGAFFLLVIVISSQKGFWIGFWTGVAYISGAGCSMLAGFFGMNAATTANVRTSQAANDGGQAKALNIAFNGGA</sequence>
<keyword evidence="6 9" id="KW-1133">Transmembrane helix</keyword>
<gene>
    <name evidence="10" type="ORF">METZ01_LOCUS231644</name>
</gene>
<evidence type="ECO:0000313" key="10">
    <source>
        <dbReference type="EMBL" id="SVB78790.1"/>
    </source>
</evidence>
<dbReference type="EMBL" id="UINC01057532">
    <property type="protein sequence ID" value="SVB78790.1"/>
    <property type="molecule type" value="Genomic_DNA"/>
</dbReference>
<keyword evidence="7" id="KW-0406">Ion transport</keyword>
<reference evidence="10" key="1">
    <citation type="submission" date="2018-05" db="EMBL/GenBank/DDBJ databases">
        <authorList>
            <person name="Lanie J.A."/>
            <person name="Ng W.-L."/>
            <person name="Kazmierczak K.M."/>
            <person name="Andrzejewski T.M."/>
            <person name="Davidsen T.M."/>
            <person name="Wayne K.J."/>
            <person name="Tettelin H."/>
            <person name="Glass J.I."/>
            <person name="Rusch D."/>
            <person name="Podicherti R."/>
            <person name="Tsui H.-C.T."/>
            <person name="Winkler M.E."/>
        </authorList>
    </citation>
    <scope>NUCLEOTIDE SEQUENCE</scope>
</reference>
<feature type="non-terminal residue" evidence="10">
    <location>
        <position position="147"/>
    </location>
</feature>
<feature type="transmembrane region" description="Helical" evidence="9">
    <location>
        <begin position="16"/>
        <end position="35"/>
    </location>
</feature>
<dbReference type="InterPro" id="IPR004131">
    <property type="entry name" value="PPase-energised_H-pump"/>
</dbReference>
<evidence type="ECO:0000256" key="1">
    <source>
        <dbReference type="ARBA" id="ARBA00004127"/>
    </source>
</evidence>